<accession>A0ABN8JHC8</accession>
<gene>
    <name evidence="1" type="ORF">MES5069_140028</name>
</gene>
<keyword evidence="2" id="KW-1185">Reference proteome</keyword>
<name>A0ABN8JHC8_9HYPH</name>
<evidence type="ECO:0000313" key="1">
    <source>
        <dbReference type="EMBL" id="CAH2396574.1"/>
    </source>
</evidence>
<reference evidence="1 2" key="1">
    <citation type="submission" date="2022-03" db="EMBL/GenBank/DDBJ databases">
        <authorList>
            <person name="Brunel B."/>
        </authorList>
    </citation>
    <scope>NUCLEOTIDE SEQUENCE [LARGE SCALE GENOMIC DNA]</scope>
    <source>
        <strain evidence="1">STM5069sample</strain>
    </source>
</reference>
<dbReference type="Proteomes" id="UP001153050">
    <property type="component" value="Unassembled WGS sequence"/>
</dbReference>
<dbReference type="EMBL" id="CAKXZT010000046">
    <property type="protein sequence ID" value="CAH2396574.1"/>
    <property type="molecule type" value="Genomic_DNA"/>
</dbReference>
<proteinExistence type="predicted"/>
<protein>
    <submittedName>
        <fullName evidence="1">Uncharacterized protein</fullName>
    </submittedName>
</protein>
<evidence type="ECO:0000313" key="2">
    <source>
        <dbReference type="Proteomes" id="UP001153050"/>
    </source>
</evidence>
<comment type="caution">
    <text evidence="1">The sequence shown here is derived from an EMBL/GenBank/DDBJ whole genome shotgun (WGS) entry which is preliminary data.</text>
</comment>
<organism evidence="1 2">
    <name type="scientific">Mesorhizobium escarrei</name>
    <dbReference type="NCBI Taxonomy" id="666018"/>
    <lineage>
        <taxon>Bacteria</taxon>
        <taxon>Pseudomonadati</taxon>
        <taxon>Pseudomonadota</taxon>
        <taxon>Alphaproteobacteria</taxon>
        <taxon>Hyphomicrobiales</taxon>
        <taxon>Phyllobacteriaceae</taxon>
        <taxon>Mesorhizobium</taxon>
    </lineage>
</organism>
<sequence>MVRLWLSRLCCRARDFLADDRAAGDRVVRLAATDVMASISALEHLSHECVRRGWVNPRANADIQPHPRLKRMFSLLAVDPRGWRRLSISAGSVIGSWWSTRVNRARC</sequence>